<reference evidence="10" key="2">
    <citation type="submission" date="2021-04" db="EMBL/GenBank/DDBJ databases">
        <authorList>
            <person name="Gilroy R."/>
        </authorList>
    </citation>
    <scope>NUCLEOTIDE SEQUENCE</scope>
    <source>
        <strain evidence="10">1193</strain>
    </source>
</reference>
<evidence type="ECO:0000259" key="8">
    <source>
        <dbReference type="Pfam" id="PF17805"/>
    </source>
</evidence>
<comment type="caution">
    <text evidence="10">The sequence shown here is derived from an EMBL/GenBank/DDBJ whole genome shotgun (WGS) entry which is preliminary data.</text>
</comment>
<dbReference type="EMBL" id="DXFC01000105">
    <property type="protein sequence ID" value="HIX61321.1"/>
    <property type="molecule type" value="Genomic_DNA"/>
</dbReference>
<dbReference type="PANTHER" id="PTHR43413">
    <property type="entry name" value="TRANSCRIPTIONAL REGULATOR, ASNC FAMILY"/>
    <property type="match status" value="1"/>
</dbReference>
<accession>A0A9D1WLH1</accession>
<dbReference type="GO" id="GO:0016829">
    <property type="term" value="F:lyase activity"/>
    <property type="evidence" value="ECO:0007669"/>
    <property type="project" value="UniProtKB-KW"/>
</dbReference>
<protein>
    <recommendedName>
        <fullName evidence="5">siroheme decarboxylase</fullName>
        <ecNumber evidence="5">4.1.1.111</ecNumber>
    </recommendedName>
</protein>
<sequence>MNAKQSALALNEPLFKEPLLGESLFNETCAERRLRALVEKGLPLVPRPWLALANQSGLTEDEVMACMRRWQEEGLVKRLGLVVLHRRLGIAANAMVVWDLPDDEVTAVGRRLATEPAVTLCYRRPRRLPDWPYNLFCMIHGVRRERVLAELEEIKRRQGLEEVP</sequence>
<dbReference type="InterPro" id="IPR053953">
    <property type="entry name" value="NirdL-like_HTH"/>
</dbReference>
<dbReference type="InterPro" id="IPR050684">
    <property type="entry name" value="HTH-Siroheme_Decarb"/>
</dbReference>
<comment type="similarity">
    <text evidence="3">Belongs to the Ahb/Nir family.</text>
</comment>
<dbReference type="Gene3D" id="3.30.70.3460">
    <property type="match status" value="1"/>
</dbReference>
<name>A0A9D1WLH1_9GAMM</name>
<proteinExistence type="inferred from homology"/>
<evidence type="ECO:0000256" key="5">
    <source>
        <dbReference type="ARBA" id="ARBA00023471"/>
    </source>
</evidence>
<comment type="subunit">
    <text evidence="4">Probably forms a complex composed of NirD, NirL, NirG and NirH. All proteins are required for the total conversion of siroheme to didecarboxysiroheme.</text>
</comment>
<gene>
    <name evidence="10" type="ORF">H9854_03670</name>
</gene>
<evidence type="ECO:0000256" key="7">
    <source>
        <dbReference type="ARBA" id="ARBA00048470"/>
    </source>
</evidence>
<dbReference type="AlphaFoldDB" id="A0A9D1WLH1"/>
<reference evidence="10" key="1">
    <citation type="journal article" date="2021" name="PeerJ">
        <title>Extensive microbial diversity within the chicken gut microbiome revealed by metagenomics and culture.</title>
        <authorList>
            <person name="Gilroy R."/>
            <person name="Ravi A."/>
            <person name="Getino M."/>
            <person name="Pursley I."/>
            <person name="Horton D.L."/>
            <person name="Alikhan N.F."/>
            <person name="Baker D."/>
            <person name="Gharbi K."/>
            <person name="Hall N."/>
            <person name="Watson M."/>
            <person name="Adriaenssens E.M."/>
            <person name="Foster-Nyarko E."/>
            <person name="Jarju S."/>
            <person name="Secka A."/>
            <person name="Antonio M."/>
            <person name="Oren A."/>
            <person name="Chaudhuri R.R."/>
            <person name="La Ragione R."/>
            <person name="Hildebrand F."/>
            <person name="Pallen M.J."/>
        </authorList>
    </citation>
    <scope>NUCLEOTIDE SEQUENCE</scope>
    <source>
        <strain evidence="10">1193</strain>
    </source>
</reference>
<evidence type="ECO:0000313" key="10">
    <source>
        <dbReference type="EMBL" id="HIX61321.1"/>
    </source>
</evidence>
<dbReference type="Pfam" id="PF22451">
    <property type="entry name" value="NirdL-like_HTH"/>
    <property type="match status" value="1"/>
</dbReference>
<feature type="domain" description="Siroheme decarboxylase NirL-like HTH" evidence="9">
    <location>
        <begin position="32"/>
        <end position="75"/>
    </location>
</feature>
<comment type="function">
    <text evidence="6">Involved in heme d1 biosynthesis. Catalyzes the decarboxylation of siroheme into didecarboxysiroheme.</text>
</comment>
<evidence type="ECO:0000313" key="11">
    <source>
        <dbReference type="Proteomes" id="UP000824248"/>
    </source>
</evidence>
<organism evidence="10 11">
    <name type="scientific">Candidatus Halomonas stercoripullorum</name>
    <dbReference type="NCBI Taxonomy" id="2838617"/>
    <lineage>
        <taxon>Bacteria</taxon>
        <taxon>Pseudomonadati</taxon>
        <taxon>Pseudomonadota</taxon>
        <taxon>Gammaproteobacteria</taxon>
        <taxon>Oceanospirillales</taxon>
        <taxon>Halomonadaceae</taxon>
        <taxon>Halomonas</taxon>
    </lineage>
</organism>
<evidence type="ECO:0000256" key="2">
    <source>
        <dbReference type="ARBA" id="ARBA00023444"/>
    </source>
</evidence>
<evidence type="ECO:0000256" key="6">
    <source>
        <dbReference type="ARBA" id="ARBA00045291"/>
    </source>
</evidence>
<keyword evidence="1" id="KW-0456">Lyase</keyword>
<evidence type="ECO:0000256" key="1">
    <source>
        <dbReference type="ARBA" id="ARBA00023239"/>
    </source>
</evidence>
<comment type="pathway">
    <text evidence="2">Porphyrin-containing compound metabolism.</text>
</comment>
<feature type="domain" description="Siroheme decarboxylase AsnC-like ligand binding" evidence="8">
    <location>
        <begin position="87"/>
        <end position="162"/>
    </location>
</feature>
<dbReference type="PANTHER" id="PTHR43413:SF1">
    <property type="entry name" value="SIROHEME DECARBOXYLASE NIRL SUBUNIT"/>
    <property type="match status" value="1"/>
</dbReference>
<evidence type="ECO:0000259" key="9">
    <source>
        <dbReference type="Pfam" id="PF22451"/>
    </source>
</evidence>
<evidence type="ECO:0000256" key="4">
    <source>
        <dbReference type="ARBA" id="ARBA00023465"/>
    </source>
</evidence>
<feature type="non-terminal residue" evidence="10">
    <location>
        <position position="164"/>
    </location>
</feature>
<dbReference type="Proteomes" id="UP000824248">
    <property type="component" value="Unassembled WGS sequence"/>
</dbReference>
<comment type="catalytic activity">
    <reaction evidence="7">
        <text>siroheme + 2 H(+) = 12,18-didecarboxysiroheme + 2 CO2</text>
        <dbReference type="Rhea" id="RHEA:19093"/>
        <dbReference type="ChEBI" id="CHEBI:15378"/>
        <dbReference type="ChEBI" id="CHEBI:16526"/>
        <dbReference type="ChEBI" id="CHEBI:60052"/>
        <dbReference type="ChEBI" id="CHEBI:140497"/>
        <dbReference type="EC" id="4.1.1.111"/>
    </reaction>
</comment>
<evidence type="ECO:0000256" key="3">
    <source>
        <dbReference type="ARBA" id="ARBA00023457"/>
    </source>
</evidence>
<dbReference type="EC" id="4.1.1.111" evidence="5"/>
<dbReference type="InterPro" id="IPR040523">
    <property type="entry name" value="AsnC_trans_reg2"/>
</dbReference>
<dbReference type="Pfam" id="PF17805">
    <property type="entry name" value="AsnC_trans_reg2"/>
    <property type="match status" value="1"/>
</dbReference>